<accession>A0A814UGP9</accession>
<dbReference type="Proteomes" id="UP000663829">
    <property type="component" value="Unassembled WGS sequence"/>
</dbReference>
<proteinExistence type="predicted"/>
<evidence type="ECO:0000313" key="4">
    <source>
        <dbReference type="Proteomes" id="UP000663829"/>
    </source>
</evidence>
<feature type="region of interest" description="Disordered" evidence="1">
    <location>
        <begin position="216"/>
        <end position="329"/>
    </location>
</feature>
<name>A0A814UGP9_9BILA</name>
<dbReference type="EMBL" id="CAJNOQ010007624">
    <property type="protein sequence ID" value="CAF1174228.1"/>
    <property type="molecule type" value="Genomic_DNA"/>
</dbReference>
<reference evidence="2" key="1">
    <citation type="submission" date="2021-02" db="EMBL/GenBank/DDBJ databases">
        <authorList>
            <person name="Nowell W R."/>
        </authorList>
    </citation>
    <scope>NUCLEOTIDE SEQUENCE</scope>
</reference>
<feature type="compositionally biased region" description="Basic and acidic residues" evidence="1">
    <location>
        <begin position="295"/>
        <end position="321"/>
    </location>
</feature>
<evidence type="ECO:0000313" key="2">
    <source>
        <dbReference type="EMBL" id="CAF1174228.1"/>
    </source>
</evidence>
<gene>
    <name evidence="2" type="ORF">GPM918_LOCUS22348</name>
    <name evidence="3" type="ORF">SRO942_LOCUS22345</name>
</gene>
<dbReference type="AlphaFoldDB" id="A0A814UGP9"/>
<feature type="compositionally biased region" description="Basic and acidic residues" evidence="1">
    <location>
        <begin position="233"/>
        <end position="242"/>
    </location>
</feature>
<comment type="caution">
    <text evidence="2">The sequence shown here is derived from an EMBL/GenBank/DDBJ whole genome shotgun (WGS) entry which is preliminary data.</text>
</comment>
<protein>
    <submittedName>
        <fullName evidence="2">Uncharacterized protein</fullName>
    </submittedName>
</protein>
<dbReference type="EMBL" id="CAJOBC010007623">
    <property type="protein sequence ID" value="CAF3938066.1"/>
    <property type="molecule type" value="Genomic_DNA"/>
</dbReference>
<organism evidence="2 4">
    <name type="scientific">Didymodactylos carnosus</name>
    <dbReference type="NCBI Taxonomy" id="1234261"/>
    <lineage>
        <taxon>Eukaryota</taxon>
        <taxon>Metazoa</taxon>
        <taxon>Spiralia</taxon>
        <taxon>Gnathifera</taxon>
        <taxon>Rotifera</taxon>
        <taxon>Eurotatoria</taxon>
        <taxon>Bdelloidea</taxon>
        <taxon>Philodinida</taxon>
        <taxon>Philodinidae</taxon>
        <taxon>Didymodactylos</taxon>
    </lineage>
</organism>
<evidence type="ECO:0000256" key="1">
    <source>
        <dbReference type="SAM" id="MobiDB-lite"/>
    </source>
</evidence>
<dbReference type="OrthoDB" id="9973093at2759"/>
<keyword evidence="4" id="KW-1185">Reference proteome</keyword>
<sequence length="329" mass="37557">MRSEFSELGKSEDEIMLNKLKAEHTDTSKGDKLWFHATSWDKAQGIIQSGPRFYPTASDFSKDGAFYLNDNYIDCYDFLKRRKFAGNHAMLIYQFEPDTLEKRGTNLDVFDEWRSHVFDCLTGKRNSKGKHWYYGAQCSRPGAVKHKSEVTRRMLNDTKYAMQLAIVHVEMCAKVHDCLIGCVFYQNLNCSDPSNQNESSPTSGDASGRNLDNTQLLEAQPNRANLLPPCQQDRMESDRDSENNASGTQRAEKQPLLDNKASYQTKSCHNTDKLSSDDKEEQDSSSQNPENDSSDIPKNENRNLNIKEEQTTSMSKKDCKRSGKRSNRK</sequence>
<evidence type="ECO:0000313" key="3">
    <source>
        <dbReference type="EMBL" id="CAF3938066.1"/>
    </source>
</evidence>
<dbReference type="Proteomes" id="UP000681722">
    <property type="component" value="Unassembled WGS sequence"/>
</dbReference>